<feature type="transmembrane region" description="Helical" evidence="1">
    <location>
        <begin position="127"/>
        <end position="150"/>
    </location>
</feature>
<evidence type="ECO:0000313" key="3">
    <source>
        <dbReference type="Proteomes" id="UP000238882"/>
    </source>
</evidence>
<dbReference type="Pfam" id="PF13858">
    <property type="entry name" value="DUF4199"/>
    <property type="match status" value="1"/>
</dbReference>
<dbReference type="AlphaFoldDB" id="A0A2S7WR76"/>
<proteinExistence type="predicted"/>
<dbReference type="OrthoDB" id="6384283at2"/>
<dbReference type="Proteomes" id="UP000238882">
    <property type="component" value="Unassembled WGS sequence"/>
</dbReference>
<organism evidence="2 3">
    <name type="scientific">Polaribacter porphyrae</name>
    <dbReference type="NCBI Taxonomy" id="1137780"/>
    <lineage>
        <taxon>Bacteria</taxon>
        <taxon>Pseudomonadati</taxon>
        <taxon>Bacteroidota</taxon>
        <taxon>Flavobacteriia</taxon>
        <taxon>Flavobacteriales</taxon>
        <taxon>Flavobacteriaceae</taxon>
    </lineage>
</organism>
<dbReference type="EMBL" id="MSCN01000001">
    <property type="protein sequence ID" value="PQJ79956.1"/>
    <property type="molecule type" value="Genomic_DNA"/>
</dbReference>
<feature type="transmembrane region" description="Helical" evidence="1">
    <location>
        <begin position="38"/>
        <end position="55"/>
    </location>
</feature>
<evidence type="ECO:0008006" key="4">
    <source>
        <dbReference type="Google" id="ProtNLM"/>
    </source>
</evidence>
<sequence length="154" mass="17235">MKSTVLKFGSYGLIVGFVIFSIHLFFGIDNLDYSTNEILGYVSIFLSLSFIFFGIKHYRDKENNGFISFGKAIQIGLLIAVLVGLGIAVADFVYTKFINPSFFVNYEQKLIDQGKEHEIVKMTSTTAALFMLVLVTILGFIISLISGIILQRKK</sequence>
<reference evidence="2 3" key="1">
    <citation type="submission" date="2016-12" db="EMBL/GenBank/DDBJ databases">
        <title>Trade-off between light-utilization and light-protection in marine flavobacteria.</title>
        <authorList>
            <person name="Kumagai Y."/>
            <person name="Yoshizawa S."/>
            <person name="Kogure K."/>
            <person name="Iwasaki W."/>
        </authorList>
    </citation>
    <scope>NUCLEOTIDE SEQUENCE [LARGE SCALE GENOMIC DNA]</scope>
    <source>
        <strain evidence="2 3">NBRC 108759</strain>
    </source>
</reference>
<feature type="transmembrane region" description="Helical" evidence="1">
    <location>
        <begin position="5"/>
        <end position="26"/>
    </location>
</feature>
<name>A0A2S7WR76_9FLAO</name>
<dbReference type="InterPro" id="IPR025250">
    <property type="entry name" value="DUF4199"/>
</dbReference>
<evidence type="ECO:0000256" key="1">
    <source>
        <dbReference type="SAM" id="Phobius"/>
    </source>
</evidence>
<feature type="transmembrane region" description="Helical" evidence="1">
    <location>
        <begin position="75"/>
        <end position="94"/>
    </location>
</feature>
<keyword evidence="1" id="KW-0472">Membrane</keyword>
<gene>
    <name evidence="2" type="ORF">BTO18_12585</name>
</gene>
<dbReference type="RefSeq" id="WP_105016553.1">
    <property type="nucleotide sequence ID" value="NZ_MSCN01000001.1"/>
</dbReference>
<keyword evidence="3" id="KW-1185">Reference proteome</keyword>
<evidence type="ECO:0000313" key="2">
    <source>
        <dbReference type="EMBL" id="PQJ79956.1"/>
    </source>
</evidence>
<keyword evidence="1" id="KW-1133">Transmembrane helix</keyword>
<protein>
    <recommendedName>
        <fullName evidence="4">DUF4199 domain-containing protein</fullName>
    </recommendedName>
</protein>
<accession>A0A2S7WR76</accession>
<keyword evidence="1" id="KW-0812">Transmembrane</keyword>
<comment type="caution">
    <text evidence="2">The sequence shown here is derived from an EMBL/GenBank/DDBJ whole genome shotgun (WGS) entry which is preliminary data.</text>
</comment>